<proteinExistence type="predicted"/>
<reference evidence="2" key="2">
    <citation type="journal article" date="2017" name="Nat. Plants">
        <title>The Aegilops tauschii genome reveals multiple impacts of transposons.</title>
        <authorList>
            <person name="Zhao G."/>
            <person name="Zou C."/>
            <person name="Li K."/>
            <person name="Wang K."/>
            <person name="Li T."/>
            <person name="Gao L."/>
            <person name="Zhang X."/>
            <person name="Wang H."/>
            <person name="Yang Z."/>
            <person name="Liu X."/>
            <person name="Jiang W."/>
            <person name="Mao L."/>
            <person name="Kong X."/>
            <person name="Jiao Y."/>
            <person name="Jia J."/>
        </authorList>
    </citation>
    <scope>NUCLEOTIDE SEQUENCE [LARGE SCALE GENOMIC DNA]</scope>
    <source>
        <strain evidence="2">cv. AL8/78</strain>
    </source>
</reference>
<name>A0A453NE44_AEGTS</name>
<reference evidence="1" key="4">
    <citation type="submission" date="2019-03" db="UniProtKB">
        <authorList>
            <consortium name="EnsemblPlants"/>
        </authorList>
    </citation>
    <scope>IDENTIFICATION</scope>
</reference>
<dbReference type="EnsemblPlants" id="AET6Gv20339100.2">
    <property type="protein sequence ID" value="AET6Gv20339100.2"/>
    <property type="gene ID" value="AET6Gv20339100"/>
</dbReference>
<dbReference type="Gramene" id="AET6Gv20339100.2">
    <property type="protein sequence ID" value="AET6Gv20339100.2"/>
    <property type="gene ID" value="AET6Gv20339100"/>
</dbReference>
<sequence>MRYIGIPLQKEKVLGLVLIRWIGTQKMHLPENKVFGQVLIR</sequence>
<accession>A0A453NE44</accession>
<organism evidence="1 2">
    <name type="scientific">Aegilops tauschii subsp. strangulata</name>
    <name type="common">Goatgrass</name>
    <dbReference type="NCBI Taxonomy" id="200361"/>
    <lineage>
        <taxon>Eukaryota</taxon>
        <taxon>Viridiplantae</taxon>
        <taxon>Streptophyta</taxon>
        <taxon>Embryophyta</taxon>
        <taxon>Tracheophyta</taxon>
        <taxon>Spermatophyta</taxon>
        <taxon>Magnoliopsida</taxon>
        <taxon>Liliopsida</taxon>
        <taxon>Poales</taxon>
        <taxon>Poaceae</taxon>
        <taxon>BOP clade</taxon>
        <taxon>Pooideae</taxon>
        <taxon>Triticodae</taxon>
        <taxon>Triticeae</taxon>
        <taxon>Triticinae</taxon>
        <taxon>Aegilops</taxon>
    </lineage>
</organism>
<keyword evidence="2" id="KW-1185">Reference proteome</keyword>
<reference evidence="2" key="1">
    <citation type="journal article" date="2014" name="Science">
        <title>Ancient hybridizations among the ancestral genomes of bread wheat.</title>
        <authorList>
            <consortium name="International Wheat Genome Sequencing Consortium,"/>
            <person name="Marcussen T."/>
            <person name="Sandve S.R."/>
            <person name="Heier L."/>
            <person name="Spannagl M."/>
            <person name="Pfeifer M."/>
            <person name="Jakobsen K.S."/>
            <person name="Wulff B.B."/>
            <person name="Steuernagel B."/>
            <person name="Mayer K.F."/>
            <person name="Olsen O.A."/>
        </authorList>
    </citation>
    <scope>NUCLEOTIDE SEQUENCE [LARGE SCALE GENOMIC DNA]</scope>
    <source>
        <strain evidence="2">cv. AL8/78</strain>
    </source>
</reference>
<reference evidence="1" key="3">
    <citation type="journal article" date="2017" name="Nature">
        <title>Genome sequence of the progenitor of the wheat D genome Aegilops tauschii.</title>
        <authorList>
            <person name="Luo M.C."/>
            <person name="Gu Y.Q."/>
            <person name="Puiu D."/>
            <person name="Wang H."/>
            <person name="Twardziok S.O."/>
            <person name="Deal K.R."/>
            <person name="Huo N."/>
            <person name="Zhu T."/>
            <person name="Wang L."/>
            <person name="Wang Y."/>
            <person name="McGuire P.E."/>
            <person name="Liu S."/>
            <person name="Long H."/>
            <person name="Ramasamy R.K."/>
            <person name="Rodriguez J.C."/>
            <person name="Van S.L."/>
            <person name="Yuan L."/>
            <person name="Wang Z."/>
            <person name="Xia Z."/>
            <person name="Xiao L."/>
            <person name="Anderson O.D."/>
            <person name="Ouyang S."/>
            <person name="Liang Y."/>
            <person name="Zimin A.V."/>
            <person name="Pertea G."/>
            <person name="Qi P."/>
            <person name="Bennetzen J.L."/>
            <person name="Dai X."/>
            <person name="Dawson M.W."/>
            <person name="Muller H.G."/>
            <person name="Kugler K."/>
            <person name="Rivarola-Duarte L."/>
            <person name="Spannagl M."/>
            <person name="Mayer K.F.X."/>
            <person name="Lu F.H."/>
            <person name="Bevan M.W."/>
            <person name="Leroy P."/>
            <person name="Li P."/>
            <person name="You F.M."/>
            <person name="Sun Q."/>
            <person name="Liu Z."/>
            <person name="Lyons E."/>
            <person name="Wicker T."/>
            <person name="Salzberg S.L."/>
            <person name="Devos K.M."/>
            <person name="Dvorak J."/>
        </authorList>
    </citation>
    <scope>NUCLEOTIDE SEQUENCE [LARGE SCALE GENOMIC DNA]</scope>
    <source>
        <strain evidence="1">cv. AL8/78</strain>
    </source>
</reference>
<protein>
    <submittedName>
        <fullName evidence="1">Uncharacterized protein</fullName>
    </submittedName>
</protein>
<dbReference type="AlphaFoldDB" id="A0A453NE44"/>
<evidence type="ECO:0000313" key="2">
    <source>
        <dbReference type="Proteomes" id="UP000015105"/>
    </source>
</evidence>
<dbReference type="Proteomes" id="UP000015105">
    <property type="component" value="Chromosome 6D"/>
</dbReference>
<reference evidence="1" key="5">
    <citation type="journal article" date="2021" name="G3 (Bethesda)">
        <title>Aegilops tauschii genome assembly Aet v5.0 features greater sequence contiguity and improved annotation.</title>
        <authorList>
            <person name="Wang L."/>
            <person name="Zhu T."/>
            <person name="Rodriguez J.C."/>
            <person name="Deal K.R."/>
            <person name="Dubcovsky J."/>
            <person name="McGuire P.E."/>
            <person name="Lux T."/>
            <person name="Spannagl M."/>
            <person name="Mayer K.F.X."/>
            <person name="Baldrich P."/>
            <person name="Meyers B.C."/>
            <person name="Huo N."/>
            <person name="Gu Y.Q."/>
            <person name="Zhou H."/>
            <person name="Devos K.M."/>
            <person name="Bennetzen J.L."/>
            <person name="Unver T."/>
            <person name="Budak H."/>
            <person name="Gulick P.J."/>
            <person name="Galiba G."/>
            <person name="Kalapos B."/>
            <person name="Nelson D.R."/>
            <person name="Li P."/>
            <person name="You F.M."/>
            <person name="Luo M.C."/>
            <person name="Dvorak J."/>
        </authorList>
    </citation>
    <scope>NUCLEOTIDE SEQUENCE [LARGE SCALE GENOMIC DNA]</scope>
    <source>
        <strain evidence="1">cv. AL8/78</strain>
    </source>
</reference>
<evidence type="ECO:0000313" key="1">
    <source>
        <dbReference type="EnsemblPlants" id="AET6Gv20339100.2"/>
    </source>
</evidence>